<feature type="region of interest" description="Disordered" evidence="1">
    <location>
        <begin position="53"/>
        <end position="126"/>
    </location>
</feature>
<protein>
    <submittedName>
        <fullName evidence="2">Uncharacterized protein</fullName>
    </submittedName>
</protein>
<evidence type="ECO:0000313" key="3">
    <source>
        <dbReference type="Proteomes" id="UP000078397"/>
    </source>
</evidence>
<proteinExistence type="predicted"/>
<reference evidence="2 3" key="1">
    <citation type="journal article" date="2016" name="PLoS Pathog.">
        <title>Biosynthesis of antibiotic leucinostatins in bio-control fungus Purpureocillium lilacinum and their inhibition on phytophthora revealed by genome mining.</title>
        <authorList>
            <person name="Wang G."/>
            <person name="Liu Z."/>
            <person name="Lin R."/>
            <person name="Li E."/>
            <person name="Mao Z."/>
            <person name="Ling J."/>
            <person name="Yang Y."/>
            <person name="Yin W.B."/>
            <person name="Xie B."/>
        </authorList>
    </citation>
    <scope>NUCLEOTIDE SEQUENCE [LARGE SCALE GENOMIC DNA]</scope>
    <source>
        <strain evidence="2">170</strain>
    </source>
</reference>
<gene>
    <name evidence="2" type="ORF">VFPPC_12234</name>
</gene>
<sequence length="177" mass="19623">MFHLTGAMQAAKTSTDNKATAKNVTQVPFATEEEFDRYFDNLDEKASGGIQLAASTASSETTQKFTSPEESVDQASRVCHPTSTTLYIDNDDPGNLANSESEDDLLLSTSKGENSPSRLFSANKEHKSRERTLARLKLRAKKRGRSSILKGLKRMKRGKQQRVLTVFKNCDVTIFEA</sequence>
<dbReference type="GeneID" id="28854166"/>
<dbReference type="RefSeq" id="XP_018136454.1">
    <property type="nucleotide sequence ID" value="XM_018290172.1"/>
</dbReference>
<dbReference type="AlphaFoldDB" id="A0A179EYL7"/>
<name>A0A179EYL7_METCM</name>
<evidence type="ECO:0000256" key="1">
    <source>
        <dbReference type="SAM" id="MobiDB-lite"/>
    </source>
</evidence>
<dbReference type="Proteomes" id="UP000078397">
    <property type="component" value="Unassembled WGS sequence"/>
</dbReference>
<dbReference type="KEGG" id="pchm:VFPPC_12234"/>
<keyword evidence="3" id="KW-1185">Reference proteome</keyword>
<organism evidence="2 3">
    <name type="scientific">Pochonia chlamydosporia 170</name>
    <dbReference type="NCBI Taxonomy" id="1380566"/>
    <lineage>
        <taxon>Eukaryota</taxon>
        <taxon>Fungi</taxon>
        <taxon>Dikarya</taxon>
        <taxon>Ascomycota</taxon>
        <taxon>Pezizomycotina</taxon>
        <taxon>Sordariomycetes</taxon>
        <taxon>Hypocreomycetidae</taxon>
        <taxon>Hypocreales</taxon>
        <taxon>Clavicipitaceae</taxon>
        <taxon>Pochonia</taxon>
    </lineage>
</organism>
<evidence type="ECO:0000313" key="2">
    <source>
        <dbReference type="EMBL" id="OAQ58268.1"/>
    </source>
</evidence>
<accession>A0A179EYL7</accession>
<dbReference type="EMBL" id="LSBJ02000002">
    <property type="protein sequence ID" value="OAQ58268.1"/>
    <property type="molecule type" value="Genomic_DNA"/>
</dbReference>
<comment type="caution">
    <text evidence="2">The sequence shown here is derived from an EMBL/GenBank/DDBJ whole genome shotgun (WGS) entry which is preliminary data.</text>
</comment>
<feature type="compositionally biased region" description="Polar residues" evidence="1">
    <location>
        <begin position="53"/>
        <end position="69"/>
    </location>
</feature>
<feature type="compositionally biased region" description="Polar residues" evidence="1">
    <location>
        <begin position="109"/>
        <end position="120"/>
    </location>
</feature>